<dbReference type="PROSITE" id="PS50297">
    <property type="entry name" value="ANK_REP_REGION"/>
    <property type="match status" value="1"/>
</dbReference>
<dbReference type="InterPro" id="IPR036770">
    <property type="entry name" value="Ankyrin_rpt-contain_sf"/>
</dbReference>
<reference evidence="4" key="1">
    <citation type="submission" date="2014-11" db="EMBL/GenBank/DDBJ databases">
        <authorList>
            <person name="Otto D Thomas"/>
            <person name="Naeem Raeece"/>
        </authorList>
    </citation>
    <scope>NUCLEOTIDE SEQUENCE</scope>
</reference>
<evidence type="ECO:0000256" key="3">
    <source>
        <dbReference type="PROSITE-ProRule" id="PRU00023"/>
    </source>
</evidence>
<dbReference type="PROSITE" id="PS50088">
    <property type="entry name" value="ANK_REPEAT"/>
    <property type="match status" value="1"/>
</dbReference>
<dbReference type="Gene3D" id="1.25.40.20">
    <property type="entry name" value="Ankyrin repeat-containing domain"/>
    <property type="match status" value="1"/>
</dbReference>
<dbReference type="VEuPathDB" id="CryptoDB:Cvel_18597"/>
<name>A0A0G4FT30_9ALVE</name>
<dbReference type="SMART" id="SM00248">
    <property type="entry name" value="ANK"/>
    <property type="match status" value="3"/>
</dbReference>
<evidence type="ECO:0000256" key="1">
    <source>
        <dbReference type="ARBA" id="ARBA00022737"/>
    </source>
</evidence>
<sequence length="172" mass="19353">MDSFSSSPPEEGMTKIQLTKVILWHVRQFCPVSDRCFHLAVDKFVNEGKGDDLLLLLHLGADINRSLQHMAEYALQQAVERDCKRLLRYLISSGVDVNVEESYGRTVLMFACERGDVETVGILLKAGAKVNAGVSTALISACQYNHRETVEVLLHWGADVNRHRWETNTSNH</sequence>
<protein>
    <submittedName>
        <fullName evidence="4">Uncharacterized protein</fullName>
    </submittedName>
</protein>
<dbReference type="InterPro" id="IPR002110">
    <property type="entry name" value="Ankyrin_rpt"/>
</dbReference>
<accession>A0A0G4FT30</accession>
<dbReference type="EMBL" id="CDMZ01000608">
    <property type="protein sequence ID" value="CEM17835.1"/>
    <property type="molecule type" value="Genomic_DNA"/>
</dbReference>
<dbReference type="SUPFAM" id="SSF48403">
    <property type="entry name" value="Ankyrin repeat"/>
    <property type="match status" value="1"/>
</dbReference>
<dbReference type="InterPro" id="IPR051637">
    <property type="entry name" value="Ank_repeat_dom-contain_49"/>
</dbReference>
<keyword evidence="2 3" id="KW-0040">ANK repeat</keyword>
<dbReference type="PhylomeDB" id="A0A0G4FT30"/>
<dbReference type="Pfam" id="PF12796">
    <property type="entry name" value="Ank_2"/>
    <property type="match status" value="1"/>
</dbReference>
<proteinExistence type="predicted"/>
<keyword evidence="1" id="KW-0677">Repeat</keyword>
<dbReference type="PANTHER" id="PTHR24180">
    <property type="entry name" value="CYCLIN-DEPENDENT KINASE INHIBITOR 2C-RELATED"/>
    <property type="match status" value="1"/>
</dbReference>
<organism evidence="4">
    <name type="scientific">Chromera velia CCMP2878</name>
    <dbReference type="NCBI Taxonomy" id="1169474"/>
    <lineage>
        <taxon>Eukaryota</taxon>
        <taxon>Sar</taxon>
        <taxon>Alveolata</taxon>
        <taxon>Colpodellida</taxon>
        <taxon>Chromeraceae</taxon>
        <taxon>Chromera</taxon>
    </lineage>
</organism>
<gene>
    <name evidence="4" type="ORF">Cvel_18597</name>
</gene>
<evidence type="ECO:0000313" key="4">
    <source>
        <dbReference type="EMBL" id="CEM17835.1"/>
    </source>
</evidence>
<dbReference type="AlphaFoldDB" id="A0A0G4FT30"/>
<feature type="repeat" description="ANK" evidence="3">
    <location>
        <begin position="103"/>
        <end position="135"/>
    </location>
</feature>
<evidence type="ECO:0000256" key="2">
    <source>
        <dbReference type="ARBA" id="ARBA00023043"/>
    </source>
</evidence>
<dbReference type="PANTHER" id="PTHR24180:SF45">
    <property type="entry name" value="POLY [ADP-RIBOSE] POLYMERASE TANKYRASE"/>
    <property type="match status" value="1"/>
</dbReference>